<dbReference type="OrthoDB" id="9812084at2"/>
<dbReference type="Pfam" id="PF01810">
    <property type="entry name" value="LysE"/>
    <property type="match status" value="1"/>
</dbReference>
<dbReference type="KEGG" id="pphe:PP2015_3499"/>
<evidence type="ECO:0000256" key="6">
    <source>
        <dbReference type="SAM" id="Phobius"/>
    </source>
</evidence>
<dbReference type="STRING" id="161398.PP2015_3499"/>
<comment type="subcellular location">
    <subcellularLocation>
        <location evidence="1">Cell membrane</location>
        <topology evidence="1">Multi-pass membrane protein</topology>
    </subcellularLocation>
</comment>
<keyword evidence="2" id="KW-1003">Cell membrane</keyword>
<dbReference type="EMBL" id="CP013188">
    <property type="protein sequence ID" value="ALO43973.1"/>
    <property type="molecule type" value="Genomic_DNA"/>
</dbReference>
<dbReference type="PANTHER" id="PTHR30086">
    <property type="entry name" value="ARGININE EXPORTER PROTEIN ARGO"/>
    <property type="match status" value="1"/>
</dbReference>
<dbReference type="InterPro" id="IPR001123">
    <property type="entry name" value="LeuE-type"/>
</dbReference>
<dbReference type="PATRIC" id="fig|161398.10.peg.3565"/>
<evidence type="ECO:0000256" key="2">
    <source>
        <dbReference type="ARBA" id="ARBA00022475"/>
    </source>
</evidence>
<dbReference type="PANTHER" id="PTHR30086:SF20">
    <property type="entry name" value="ARGININE EXPORTER PROTEIN ARGO-RELATED"/>
    <property type="match status" value="1"/>
</dbReference>
<feature type="transmembrane region" description="Helical" evidence="6">
    <location>
        <begin position="110"/>
        <end position="132"/>
    </location>
</feature>
<name>A0A0S2K759_9GAMM</name>
<evidence type="ECO:0000256" key="4">
    <source>
        <dbReference type="ARBA" id="ARBA00022989"/>
    </source>
</evidence>
<evidence type="ECO:0000256" key="1">
    <source>
        <dbReference type="ARBA" id="ARBA00004651"/>
    </source>
</evidence>
<dbReference type="RefSeq" id="WP_058031847.1">
    <property type="nucleotide sequence ID" value="NZ_CP013188.1"/>
</dbReference>
<gene>
    <name evidence="7" type="ORF">PP2015_3499</name>
</gene>
<keyword evidence="5 6" id="KW-0472">Membrane</keyword>
<keyword evidence="8" id="KW-1185">Reference proteome</keyword>
<evidence type="ECO:0000313" key="7">
    <source>
        <dbReference type="EMBL" id="ALO43973.1"/>
    </source>
</evidence>
<feature type="transmembrane region" description="Helical" evidence="6">
    <location>
        <begin position="72"/>
        <end position="90"/>
    </location>
</feature>
<dbReference type="GO" id="GO:0005886">
    <property type="term" value="C:plasma membrane"/>
    <property type="evidence" value="ECO:0007669"/>
    <property type="project" value="UniProtKB-SubCell"/>
</dbReference>
<evidence type="ECO:0000313" key="8">
    <source>
        <dbReference type="Proteomes" id="UP000061457"/>
    </source>
</evidence>
<dbReference type="Proteomes" id="UP000061457">
    <property type="component" value="Chromosome II"/>
</dbReference>
<protein>
    <submittedName>
        <fullName evidence="7">Lysine exporter protein LysE/YggA</fullName>
    </submittedName>
</protein>
<reference evidence="7 8" key="1">
    <citation type="submission" date="2015-11" db="EMBL/GenBank/DDBJ databases">
        <authorList>
            <person name="Zhang Y."/>
            <person name="Guo Z."/>
        </authorList>
    </citation>
    <scope>NUCLEOTIDE SEQUENCE [LARGE SCALE GENOMIC DNA]</scope>
    <source>
        <strain evidence="7 8">KCTC 12086</strain>
    </source>
</reference>
<evidence type="ECO:0000256" key="3">
    <source>
        <dbReference type="ARBA" id="ARBA00022692"/>
    </source>
</evidence>
<sequence length="197" mass="20626">MIEAVTTLALTTALLLGSPGPAPLALAGVGASFGFKQGLGFLAGILLGLLVAISLVALGLGSLFEQFPTVKLIYQGIATAYLIYVAYKIASNTSGIEQRAGAAPSFKDGFILNLINPKAYAAFLAIFANFMIPASSPVYSAMLTATVSFIVAVIVDGLWMAIGSKLRPFFAKPEQAKWLRIAFALLLLVSIGASYFL</sequence>
<feature type="transmembrane region" description="Helical" evidence="6">
    <location>
        <begin position="139"/>
        <end position="162"/>
    </location>
</feature>
<feature type="transmembrane region" description="Helical" evidence="6">
    <location>
        <begin position="37"/>
        <end position="60"/>
    </location>
</feature>
<dbReference type="AlphaFoldDB" id="A0A0S2K759"/>
<organism evidence="7 8">
    <name type="scientific">Pseudoalteromonas phenolica</name>
    <dbReference type="NCBI Taxonomy" id="161398"/>
    <lineage>
        <taxon>Bacteria</taxon>
        <taxon>Pseudomonadati</taxon>
        <taxon>Pseudomonadota</taxon>
        <taxon>Gammaproteobacteria</taxon>
        <taxon>Alteromonadales</taxon>
        <taxon>Pseudoalteromonadaceae</taxon>
        <taxon>Pseudoalteromonas</taxon>
    </lineage>
</organism>
<proteinExistence type="predicted"/>
<evidence type="ECO:0000256" key="5">
    <source>
        <dbReference type="ARBA" id="ARBA00023136"/>
    </source>
</evidence>
<dbReference type="GO" id="GO:0015171">
    <property type="term" value="F:amino acid transmembrane transporter activity"/>
    <property type="evidence" value="ECO:0007669"/>
    <property type="project" value="TreeGrafter"/>
</dbReference>
<accession>A0A0S2K759</accession>
<keyword evidence="3 6" id="KW-0812">Transmembrane</keyword>
<keyword evidence="4 6" id="KW-1133">Transmembrane helix</keyword>
<feature type="transmembrane region" description="Helical" evidence="6">
    <location>
        <begin position="178"/>
        <end position="196"/>
    </location>
</feature>